<dbReference type="InterPro" id="IPR011250">
    <property type="entry name" value="OMP/PagP_B-barrel"/>
</dbReference>
<dbReference type="Gene3D" id="2.40.160.20">
    <property type="match status" value="1"/>
</dbReference>
<evidence type="ECO:0000256" key="1">
    <source>
        <dbReference type="ARBA" id="ARBA00022729"/>
    </source>
</evidence>
<evidence type="ECO:0000256" key="2">
    <source>
        <dbReference type="SAM" id="SignalP"/>
    </source>
</evidence>
<feature type="chain" id="PRO_5011719109" evidence="2">
    <location>
        <begin position="32"/>
        <end position="210"/>
    </location>
</feature>
<dbReference type="EMBL" id="FNHS01000035">
    <property type="protein sequence ID" value="SDO67095.1"/>
    <property type="molecule type" value="Genomic_DNA"/>
</dbReference>
<proteinExistence type="predicted"/>
<evidence type="ECO:0000313" key="4">
    <source>
        <dbReference type="EMBL" id="SDO67095.1"/>
    </source>
</evidence>
<keyword evidence="1 2" id="KW-0732">Signal</keyword>
<accession>A0A1H0LG99</accession>
<feature type="signal peptide" evidence="2">
    <location>
        <begin position="1"/>
        <end position="31"/>
    </location>
</feature>
<feature type="domain" description="Outer membrane protein beta-barrel" evidence="3">
    <location>
        <begin position="40"/>
        <end position="203"/>
    </location>
</feature>
<name>A0A1H0LG99_9HYPH</name>
<evidence type="ECO:0000259" key="3">
    <source>
        <dbReference type="Pfam" id="PF13505"/>
    </source>
</evidence>
<gene>
    <name evidence="4" type="ORF">SAMN05216360_13511</name>
</gene>
<dbReference type="OrthoDB" id="7989212at2"/>
<dbReference type="Proteomes" id="UP000198704">
    <property type="component" value="Unassembled WGS sequence"/>
</dbReference>
<dbReference type="AlphaFoldDB" id="A0A1H0LG99"/>
<dbReference type="RefSeq" id="WP_091722964.1">
    <property type="nucleotide sequence ID" value="NZ_FNHS01000035.1"/>
</dbReference>
<dbReference type="InterPro" id="IPR027385">
    <property type="entry name" value="Beta-barrel_OMP"/>
</dbReference>
<evidence type="ECO:0000313" key="5">
    <source>
        <dbReference type="Proteomes" id="UP000198704"/>
    </source>
</evidence>
<reference evidence="5" key="1">
    <citation type="submission" date="2016-10" db="EMBL/GenBank/DDBJ databases">
        <authorList>
            <person name="Varghese N."/>
            <person name="Submissions S."/>
        </authorList>
    </citation>
    <scope>NUCLEOTIDE SEQUENCE [LARGE SCALE GENOMIC DNA]</scope>
    <source>
        <strain evidence="5">BL47</strain>
    </source>
</reference>
<organism evidence="4 5">
    <name type="scientific">Methylobacterium phyllostachyos</name>
    <dbReference type="NCBI Taxonomy" id="582672"/>
    <lineage>
        <taxon>Bacteria</taxon>
        <taxon>Pseudomonadati</taxon>
        <taxon>Pseudomonadota</taxon>
        <taxon>Alphaproteobacteria</taxon>
        <taxon>Hyphomicrobiales</taxon>
        <taxon>Methylobacteriaceae</taxon>
        <taxon>Methylobacterium</taxon>
    </lineage>
</organism>
<protein>
    <submittedName>
        <fullName evidence="4">Opacity protein</fullName>
    </submittedName>
</protein>
<sequence>MTRRAAPRPFRRSAAGLALGVCLLEASPAAAQAILWPEIGFAPLPSFAWPQTAEDAYGRWTGSYARLSTGYAVTSSRHFGSSAGPTIGFEGGRMWREGPILYGISGGFDYLAGLDGNLTPGYGRLTYARDFAGALEVKVGTLLTPDVLVYAKTGAVALHETLRVGPTPSTLPFSRQDIAVRPVAGVGVEWAVTDQLSLGVEAGVVGGGIR</sequence>
<dbReference type="Pfam" id="PF13505">
    <property type="entry name" value="OMP_b-brl"/>
    <property type="match status" value="1"/>
</dbReference>
<keyword evidence="5" id="KW-1185">Reference proteome</keyword>
<dbReference type="SUPFAM" id="SSF56925">
    <property type="entry name" value="OMPA-like"/>
    <property type="match status" value="1"/>
</dbReference>